<accession>A0A3S1A5F5</accession>
<evidence type="ECO:0000313" key="5">
    <source>
        <dbReference type="EMBL" id="RUS91137.1"/>
    </source>
</evidence>
<dbReference type="Pfam" id="PF12796">
    <property type="entry name" value="Ank_2"/>
    <property type="match status" value="1"/>
</dbReference>
<dbReference type="Proteomes" id="UP000271974">
    <property type="component" value="Unassembled WGS sequence"/>
</dbReference>
<keyword evidence="6" id="KW-1185">Reference proteome</keyword>
<dbReference type="Gene3D" id="1.25.40.20">
    <property type="entry name" value="Ankyrin repeat-containing domain"/>
    <property type="match status" value="1"/>
</dbReference>
<keyword evidence="1" id="KW-0677">Repeat</keyword>
<evidence type="ECO:0000256" key="1">
    <source>
        <dbReference type="ARBA" id="ARBA00022737"/>
    </source>
</evidence>
<evidence type="ECO:0000256" key="2">
    <source>
        <dbReference type="ARBA" id="ARBA00023043"/>
    </source>
</evidence>
<dbReference type="SMART" id="SM00248">
    <property type="entry name" value="ANK"/>
    <property type="match status" value="3"/>
</dbReference>
<dbReference type="EMBL" id="RQTK01000017">
    <property type="protein sequence ID" value="RUS91137.1"/>
    <property type="molecule type" value="Genomic_DNA"/>
</dbReference>
<dbReference type="SUPFAM" id="SSF48403">
    <property type="entry name" value="Ankyrin repeat"/>
    <property type="match status" value="1"/>
</dbReference>
<comment type="caution">
    <text evidence="5">The sequence shown here is derived from an EMBL/GenBank/DDBJ whole genome shotgun (WGS) entry which is preliminary data.</text>
</comment>
<dbReference type="InterPro" id="IPR036770">
    <property type="entry name" value="Ankyrin_rpt-contain_sf"/>
</dbReference>
<evidence type="ECO:0000256" key="3">
    <source>
        <dbReference type="PROSITE-ProRule" id="PRU00023"/>
    </source>
</evidence>
<feature type="repeat" description="ANK" evidence="3">
    <location>
        <begin position="133"/>
        <end position="165"/>
    </location>
</feature>
<dbReference type="OrthoDB" id="6064127at2759"/>
<dbReference type="STRING" id="188477.A0A3S1A5F5"/>
<dbReference type="PANTHER" id="PTHR24198">
    <property type="entry name" value="ANKYRIN REPEAT AND PROTEIN KINASE DOMAIN-CONTAINING PROTEIN"/>
    <property type="match status" value="1"/>
</dbReference>
<dbReference type="PROSITE" id="PS50297">
    <property type="entry name" value="ANK_REP_REGION"/>
    <property type="match status" value="1"/>
</dbReference>
<keyword evidence="2 3" id="KW-0040">ANK repeat</keyword>
<dbReference type="AlphaFoldDB" id="A0A3S1A5F5"/>
<dbReference type="Pfam" id="PF13637">
    <property type="entry name" value="Ank_4"/>
    <property type="match status" value="1"/>
</dbReference>
<gene>
    <name evidence="5" type="ORF">EGW08_001050</name>
</gene>
<evidence type="ECO:0000313" key="6">
    <source>
        <dbReference type="Proteomes" id="UP000271974"/>
    </source>
</evidence>
<name>A0A3S1A5F5_ELYCH</name>
<dbReference type="PROSITE" id="PS50088">
    <property type="entry name" value="ANK_REPEAT"/>
    <property type="match status" value="2"/>
</dbReference>
<sequence length="345" mass="38096">MSLLVHPVTPLLWRACLTGDDALIDLELGTGRADPHKLDRNGESCLHMAARGGSTKGLQRLLGEGITPITMCHTCRLLYQQDCQTELERHRRSRYIATGQTALHVAASLDSVDLVRTIVAGHGADPDLPTKYSGMTALHLACRLGHQGSVQCLLDCGANCAIRDQINKWPDHYTANKTILNAFDRHFDVCTHGRRRGSGLHSGSNNTNSSFVSSSSTQLDSALTSVENGDSATANGDTRVTRDAAGVAIISDDTETDRLRAQHYGAHACRDGAQYGNIHRADVQIFDEWAKYDPDRDNMEAGATKRNDKKWKINHKMDFSDQHKKRMQQNVFDRLLHASKKKDNA</sequence>
<feature type="region of interest" description="Disordered" evidence="4">
    <location>
        <begin position="195"/>
        <end position="214"/>
    </location>
</feature>
<feature type="compositionally biased region" description="Low complexity" evidence="4">
    <location>
        <begin position="199"/>
        <end position="214"/>
    </location>
</feature>
<reference evidence="5 6" key="1">
    <citation type="submission" date="2019-01" db="EMBL/GenBank/DDBJ databases">
        <title>A draft genome assembly of the solar-powered sea slug Elysia chlorotica.</title>
        <authorList>
            <person name="Cai H."/>
            <person name="Li Q."/>
            <person name="Fang X."/>
            <person name="Li J."/>
            <person name="Curtis N.E."/>
            <person name="Altenburger A."/>
            <person name="Shibata T."/>
            <person name="Feng M."/>
            <person name="Maeda T."/>
            <person name="Schwartz J.A."/>
            <person name="Shigenobu S."/>
            <person name="Lundholm N."/>
            <person name="Nishiyama T."/>
            <person name="Yang H."/>
            <person name="Hasebe M."/>
            <person name="Li S."/>
            <person name="Pierce S.K."/>
            <person name="Wang J."/>
        </authorList>
    </citation>
    <scope>NUCLEOTIDE SEQUENCE [LARGE SCALE GENOMIC DNA]</scope>
    <source>
        <strain evidence="5">EC2010</strain>
        <tissue evidence="5">Whole organism of an adult</tissue>
    </source>
</reference>
<dbReference type="InterPro" id="IPR002110">
    <property type="entry name" value="Ankyrin_rpt"/>
</dbReference>
<feature type="repeat" description="ANK" evidence="3">
    <location>
        <begin position="98"/>
        <end position="131"/>
    </location>
</feature>
<organism evidence="5 6">
    <name type="scientific">Elysia chlorotica</name>
    <name type="common">Eastern emerald elysia</name>
    <name type="synonym">Sea slug</name>
    <dbReference type="NCBI Taxonomy" id="188477"/>
    <lineage>
        <taxon>Eukaryota</taxon>
        <taxon>Metazoa</taxon>
        <taxon>Spiralia</taxon>
        <taxon>Lophotrochozoa</taxon>
        <taxon>Mollusca</taxon>
        <taxon>Gastropoda</taxon>
        <taxon>Heterobranchia</taxon>
        <taxon>Euthyneura</taxon>
        <taxon>Panpulmonata</taxon>
        <taxon>Sacoglossa</taxon>
        <taxon>Placobranchoidea</taxon>
        <taxon>Plakobranchidae</taxon>
        <taxon>Elysia</taxon>
    </lineage>
</organism>
<dbReference type="PANTHER" id="PTHR24198:SF165">
    <property type="entry name" value="ANKYRIN REPEAT-CONTAINING PROTEIN-RELATED"/>
    <property type="match status" value="1"/>
</dbReference>
<evidence type="ECO:0000256" key="4">
    <source>
        <dbReference type="SAM" id="MobiDB-lite"/>
    </source>
</evidence>
<proteinExistence type="predicted"/>
<protein>
    <submittedName>
        <fullName evidence="5">Uncharacterized protein</fullName>
    </submittedName>
</protein>